<name>A0A2T3HNG8_9SPHI</name>
<evidence type="ECO:0000259" key="1">
    <source>
        <dbReference type="Pfam" id="PF14344"/>
    </source>
</evidence>
<dbReference type="OrthoDB" id="659104at2"/>
<dbReference type="InterPro" id="IPR025510">
    <property type="entry name" value="DUF4397"/>
</dbReference>
<proteinExistence type="predicted"/>
<dbReference type="Pfam" id="PF14344">
    <property type="entry name" value="DUF4397"/>
    <property type="match status" value="1"/>
</dbReference>
<evidence type="ECO:0000313" key="2">
    <source>
        <dbReference type="EMBL" id="PST83979.1"/>
    </source>
</evidence>
<evidence type="ECO:0000313" key="3">
    <source>
        <dbReference type="Proteomes" id="UP000240912"/>
    </source>
</evidence>
<protein>
    <submittedName>
        <fullName evidence="2">DUF4397 domain-containing protein</fullName>
    </submittedName>
</protein>
<keyword evidence="3" id="KW-1185">Reference proteome</keyword>
<dbReference type="RefSeq" id="WP_107213946.1">
    <property type="nucleotide sequence ID" value="NZ_KZ686268.1"/>
</dbReference>
<organism evidence="2 3">
    <name type="scientific">Pedobacter yulinensis</name>
    <dbReference type="NCBI Taxonomy" id="2126353"/>
    <lineage>
        <taxon>Bacteria</taxon>
        <taxon>Pseudomonadati</taxon>
        <taxon>Bacteroidota</taxon>
        <taxon>Sphingobacteriia</taxon>
        <taxon>Sphingobacteriales</taxon>
        <taxon>Sphingobacteriaceae</taxon>
        <taxon>Pedobacter</taxon>
    </lineage>
</organism>
<dbReference type="AlphaFoldDB" id="A0A2T3HNG8"/>
<reference evidence="2 3" key="1">
    <citation type="submission" date="2018-03" db="EMBL/GenBank/DDBJ databases">
        <authorList>
            <person name="Keele B.F."/>
        </authorList>
    </citation>
    <scope>NUCLEOTIDE SEQUENCE [LARGE SCALE GENOMIC DNA]</scope>
    <source>
        <strain evidence="2 3">YL28-9</strain>
    </source>
</reference>
<dbReference type="EMBL" id="PYLS01000004">
    <property type="protein sequence ID" value="PST83979.1"/>
    <property type="molecule type" value="Genomic_DNA"/>
</dbReference>
<accession>A0A2T3HNG8</accession>
<gene>
    <name evidence="2" type="ORF">C7T94_04370</name>
</gene>
<dbReference type="Proteomes" id="UP000240912">
    <property type="component" value="Unassembled WGS sequence"/>
</dbReference>
<feature type="domain" description="DUF4397" evidence="1">
    <location>
        <begin position="88"/>
        <end position="175"/>
    </location>
</feature>
<comment type="caution">
    <text evidence="2">The sequence shown here is derived from an EMBL/GenBank/DDBJ whole genome shotgun (WGS) entry which is preliminary data.</text>
</comment>
<dbReference type="PROSITE" id="PS51257">
    <property type="entry name" value="PROKAR_LIPOPROTEIN"/>
    <property type="match status" value="1"/>
</dbReference>
<sequence>MKIFSKIYLIPVLAMAIIAGCKKEEGNIFSDYELVDQSSMAFIKVNYNVAFRNNPAAQLKINGVRVSGANLQTRYPFPGGGFNTLGGSTGDYLPVMPGATQVSLSIPKRGTSIDSVNIYQTTVSAVAGKYYSLHVADTLNTKSLLVEEDYSLPDTASMRYRFVNLMANVPAVDLYNGTVKVASAIPFMGISEKFTLKFNTATPISWSVRVAGALPTSTALATYSNVNTALNQRVYTIFATGYNGVGTASTEPRRPFVALYYVK</sequence>